<evidence type="ECO:0000313" key="2">
    <source>
        <dbReference type="EMBL" id="MFD1571771.1"/>
    </source>
</evidence>
<dbReference type="InterPro" id="IPR055713">
    <property type="entry name" value="DUF7289"/>
</dbReference>
<dbReference type="EMBL" id="JBHUDB010000011">
    <property type="protein sequence ID" value="MFD1571771.1"/>
    <property type="molecule type" value="Genomic_DNA"/>
</dbReference>
<proteinExistence type="predicted"/>
<dbReference type="Proteomes" id="UP001597185">
    <property type="component" value="Unassembled WGS sequence"/>
</dbReference>
<evidence type="ECO:0000313" key="3">
    <source>
        <dbReference type="Proteomes" id="UP001597185"/>
    </source>
</evidence>
<comment type="caution">
    <text evidence="2">The sequence shown here is derived from an EMBL/GenBank/DDBJ whole genome shotgun (WGS) entry which is preliminary data.</text>
</comment>
<feature type="transmembrane region" description="Helical" evidence="1">
    <location>
        <begin position="31"/>
        <end position="54"/>
    </location>
</feature>
<evidence type="ECO:0008006" key="4">
    <source>
        <dbReference type="Google" id="ProtNLM"/>
    </source>
</evidence>
<keyword evidence="1" id="KW-0472">Membrane</keyword>
<keyword evidence="1" id="KW-0812">Transmembrane</keyword>
<accession>A0ABD6C307</accession>
<gene>
    <name evidence="2" type="ORF">ACFR9T_14455</name>
</gene>
<dbReference type="Pfam" id="PF23960">
    <property type="entry name" value="DUF7289"/>
    <property type="match status" value="1"/>
</dbReference>
<dbReference type="AlphaFoldDB" id="A0ABD6C307"/>
<sequence>MSDRSGRAPTIALADGGLVGFGDDDRAVSNVVGYVLVFSLVTVTIGTVFTVGLAGVEDRQEAARVANVERAFEVFDDNVRDIQRYGDPSRSTEVRLNGGRLAVADAATISVENESGGSITGPITTRPVEYTNGDTTIAYEAGALFRTDSGGTAMLSAPRFVADGETVLPVVRLFSVSGATTAAGDDTVQIEARTPNDGNIGRFEDSDDPHKIRIESSRAPAWGRYFERTVGFEAVTANETVASATLTETPVYVRRIAIDITLRA</sequence>
<reference evidence="2 3" key="1">
    <citation type="journal article" date="2019" name="Int. J. Syst. Evol. Microbiol.">
        <title>The Global Catalogue of Microorganisms (GCM) 10K type strain sequencing project: providing services to taxonomists for standard genome sequencing and annotation.</title>
        <authorList>
            <consortium name="The Broad Institute Genomics Platform"/>
            <consortium name="The Broad Institute Genome Sequencing Center for Infectious Disease"/>
            <person name="Wu L."/>
            <person name="Ma J."/>
        </authorList>
    </citation>
    <scope>NUCLEOTIDE SEQUENCE [LARGE SCALE GENOMIC DNA]</scope>
    <source>
        <strain evidence="2 3">CGMCC 1.12689</strain>
    </source>
</reference>
<evidence type="ECO:0000256" key="1">
    <source>
        <dbReference type="SAM" id="Phobius"/>
    </source>
</evidence>
<keyword evidence="3" id="KW-1185">Reference proteome</keyword>
<name>A0ABD6C307_9EURY</name>
<protein>
    <recommendedName>
        <fullName evidence="4">Flagellin</fullName>
    </recommendedName>
</protein>
<organism evidence="2 3">
    <name type="scientific">Halorubrum laminariae</name>
    <dbReference type="NCBI Taxonomy" id="1433523"/>
    <lineage>
        <taxon>Archaea</taxon>
        <taxon>Methanobacteriati</taxon>
        <taxon>Methanobacteriota</taxon>
        <taxon>Stenosarchaea group</taxon>
        <taxon>Halobacteria</taxon>
        <taxon>Halobacteriales</taxon>
        <taxon>Haloferacaceae</taxon>
        <taxon>Halorubrum</taxon>
    </lineage>
</organism>
<keyword evidence="1" id="KW-1133">Transmembrane helix</keyword>
<dbReference type="RefSeq" id="WP_256418000.1">
    <property type="nucleotide sequence ID" value="NZ_JANHDL010000003.1"/>
</dbReference>